<evidence type="ECO:0000256" key="2">
    <source>
        <dbReference type="ARBA" id="ARBA00012251"/>
    </source>
</evidence>
<evidence type="ECO:0000256" key="5">
    <source>
        <dbReference type="ARBA" id="ARBA00022737"/>
    </source>
</evidence>
<evidence type="ECO:0000256" key="8">
    <source>
        <dbReference type="ARBA" id="ARBA00022833"/>
    </source>
</evidence>
<dbReference type="EMBL" id="QUTE01008492">
    <property type="protein sequence ID" value="RHZ24307.1"/>
    <property type="molecule type" value="Genomic_DNA"/>
</dbReference>
<dbReference type="Pfam" id="PF01485">
    <property type="entry name" value="IBR"/>
    <property type="match status" value="1"/>
</dbReference>
<feature type="non-terminal residue" evidence="10">
    <location>
        <position position="459"/>
    </location>
</feature>
<gene>
    <name evidence="10" type="ORF">DYB31_003419</name>
</gene>
<dbReference type="PROSITE" id="PS51873">
    <property type="entry name" value="TRIAD"/>
    <property type="match status" value="1"/>
</dbReference>
<dbReference type="InterPro" id="IPR013083">
    <property type="entry name" value="Znf_RING/FYVE/PHD"/>
</dbReference>
<evidence type="ECO:0000259" key="9">
    <source>
        <dbReference type="PROSITE" id="PS51873"/>
    </source>
</evidence>
<name>A0A397FB15_APHAT</name>
<keyword evidence="3" id="KW-0808">Transferase</keyword>
<protein>
    <recommendedName>
        <fullName evidence="2">RBR-type E3 ubiquitin transferase</fullName>
        <ecNumber evidence="2">2.3.2.31</ecNumber>
    </recommendedName>
</protein>
<dbReference type="Proteomes" id="UP000266196">
    <property type="component" value="Unassembled WGS sequence"/>
</dbReference>
<keyword evidence="5" id="KW-0677">Repeat</keyword>
<evidence type="ECO:0000313" key="11">
    <source>
        <dbReference type="Proteomes" id="UP000266196"/>
    </source>
</evidence>
<dbReference type="Gene3D" id="3.30.40.10">
    <property type="entry name" value="Zinc/RING finger domain, C3HC4 (zinc finger)"/>
    <property type="match status" value="1"/>
</dbReference>
<dbReference type="InterPro" id="IPR002867">
    <property type="entry name" value="IBR_dom"/>
</dbReference>
<dbReference type="InterPro" id="IPR044066">
    <property type="entry name" value="TRIAD_supradom"/>
</dbReference>
<evidence type="ECO:0000256" key="1">
    <source>
        <dbReference type="ARBA" id="ARBA00001798"/>
    </source>
</evidence>
<dbReference type="EC" id="2.3.2.31" evidence="2"/>
<dbReference type="SMART" id="SM00647">
    <property type="entry name" value="IBR"/>
    <property type="match status" value="1"/>
</dbReference>
<evidence type="ECO:0000256" key="4">
    <source>
        <dbReference type="ARBA" id="ARBA00022723"/>
    </source>
</evidence>
<dbReference type="InterPro" id="IPR031127">
    <property type="entry name" value="E3_UB_ligase_RBR"/>
</dbReference>
<comment type="catalytic activity">
    <reaction evidence="1">
        <text>[E2 ubiquitin-conjugating enzyme]-S-ubiquitinyl-L-cysteine + [acceptor protein]-L-lysine = [E2 ubiquitin-conjugating enzyme]-L-cysteine + [acceptor protein]-N(6)-ubiquitinyl-L-lysine.</text>
        <dbReference type="EC" id="2.3.2.31"/>
    </reaction>
</comment>
<dbReference type="GO" id="GO:0008270">
    <property type="term" value="F:zinc ion binding"/>
    <property type="evidence" value="ECO:0007669"/>
    <property type="project" value="UniProtKB-KW"/>
</dbReference>
<evidence type="ECO:0000256" key="7">
    <source>
        <dbReference type="ARBA" id="ARBA00022786"/>
    </source>
</evidence>
<reference evidence="10 11" key="1">
    <citation type="submission" date="2018-08" db="EMBL/GenBank/DDBJ databases">
        <title>Aphanomyces genome sequencing and annotation.</title>
        <authorList>
            <person name="Minardi D."/>
            <person name="Oidtmann B."/>
            <person name="Van Der Giezen M."/>
            <person name="Studholme D.J."/>
        </authorList>
    </citation>
    <scope>NUCLEOTIDE SEQUENCE [LARGE SCALE GENOMIC DNA]</scope>
    <source>
        <strain evidence="10 11">197901</strain>
    </source>
</reference>
<evidence type="ECO:0000256" key="6">
    <source>
        <dbReference type="ARBA" id="ARBA00022771"/>
    </source>
</evidence>
<sequence>MHVSAMCTARYDRTSTMQAVIDLGDDADVMESSPPAPTPPPTCLICMDELPRAMNGVPGKRRQKTVYKPDDCWRLRCGHFYCVGCLSGWIESKIDERKVPIVCASLDCAREVRPPHVAAVLSSTVFEKFSELVTAKAFEAESMYCPNKECSQVFVKPTFNAGQEKTTCLFCKTKLCLRCQVAWHDGLECDQYKRMVAAGGDSDEAQLHQLKEKFKWKQCPKCNPGCNCGLYPPTAPNPAGGIQGAMAGALDALRRQMLHLPAAAADLVQRRMEGYRIPIEFENILRRHLPQEMQQHRDAPLHHNLHLGRNNIIQHHLPPPPHPIAAGSKLAIATGRKVALDKRNVAQSKRCRSRSFLILLFPTTMVRIALFAALSASAAATVSVRTLRELETSSTVDVLVHFDGESGLSKLDTESLSREDRAQAVLSTLQAESAIVTADAVELAKAAGVEYEAYWIAQY</sequence>
<feature type="domain" description="RING-type" evidence="9">
    <location>
        <begin position="39"/>
        <end position="223"/>
    </location>
</feature>
<dbReference type="GO" id="GO:0061630">
    <property type="term" value="F:ubiquitin protein ligase activity"/>
    <property type="evidence" value="ECO:0007669"/>
    <property type="project" value="UniProtKB-EC"/>
</dbReference>
<dbReference type="PROSITE" id="PS00518">
    <property type="entry name" value="ZF_RING_1"/>
    <property type="match status" value="1"/>
</dbReference>
<proteinExistence type="predicted"/>
<dbReference type="GO" id="GO:0016567">
    <property type="term" value="P:protein ubiquitination"/>
    <property type="evidence" value="ECO:0007669"/>
    <property type="project" value="InterPro"/>
</dbReference>
<keyword evidence="4" id="KW-0479">Metal-binding</keyword>
<keyword evidence="8" id="KW-0862">Zinc</keyword>
<accession>A0A397FB15</accession>
<dbReference type="VEuPathDB" id="FungiDB:H257_05952"/>
<comment type="caution">
    <text evidence="10">The sequence shown here is derived from an EMBL/GenBank/DDBJ whole genome shotgun (WGS) entry which is preliminary data.</text>
</comment>
<keyword evidence="6" id="KW-0863">Zinc-finger</keyword>
<evidence type="ECO:0000313" key="10">
    <source>
        <dbReference type="EMBL" id="RHZ24307.1"/>
    </source>
</evidence>
<dbReference type="SUPFAM" id="SSF57850">
    <property type="entry name" value="RING/U-box"/>
    <property type="match status" value="2"/>
</dbReference>
<organism evidence="10 11">
    <name type="scientific">Aphanomyces astaci</name>
    <name type="common">Crayfish plague agent</name>
    <dbReference type="NCBI Taxonomy" id="112090"/>
    <lineage>
        <taxon>Eukaryota</taxon>
        <taxon>Sar</taxon>
        <taxon>Stramenopiles</taxon>
        <taxon>Oomycota</taxon>
        <taxon>Saprolegniomycetes</taxon>
        <taxon>Saprolegniales</taxon>
        <taxon>Verrucalvaceae</taxon>
        <taxon>Aphanomyces</taxon>
    </lineage>
</organism>
<dbReference type="AlphaFoldDB" id="A0A397FB15"/>
<dbReference type="PANTHER" id="PTHR11685">
    <property type="entry name" value="RBR FAMILY RING FINGER AND IBR DOMAIN-CONTAINING"/>
    <property type="match status" value="1"/>
</dbReference>
<evidence type="ECO:0000256" key="3">
    <source>
        <dbReference type="ARBA" id="ARBA00022679"/>
    </source>
</evidence>
<dbReference type="InterPro" id="IPR017907">
    <property type="entry name" value="Znf_RING_CS"/>
</dbReference>
<keyword evidence="7" id="KW-0833">Ubl conjugation pathway</keyword>